<keyword evidence="1" id="KW-0472">Membrane</keyword>
<keyword evidence="1" id="KW-0812">Transmembrane</keyword>
<feature type="transmembrane region" description="Helical" evidence="1">
    <location>
        <begin position="5"/>
        <end position="23"/>
    </location>
</feature>
<dbReference type="Proteomes" id="UP000266673">
    <property type="component" value="Unassembled WGS sequence"/>
</dbReference>
<evidence type="ECO:0000313" key="3">
    <source>
        <dbReference type="Proteomes" id="UP000266673"/>
    </source>
</evidence>
<reference evidence="2 3" key="1">
    <citation type="submission" date="2018-06" db="EMBL/GenBank/DDBJ databases">
        <title>Comparative genomics reveals the genomic features of Rhizophagus irregularis, R. cerebriforme, R. diaphanum and Gigaspora rosea, and their symbiotic lifestyle signature.</title>
        <authorList>
            <person name="Morin E."/>
            <person name="San Clemente H."/>
            <person name="Chen E.C.H."/>
            <person name="De La Providencia I."/>
            <person name="Hainaut M."/>
            <person name="Kuo A."/>
            <person name="Kohler A."/>
            <person name="Murat C."/>
            <person name="Tang N."/>
            <person name="Roy S."/>
            <person name="Loubradou J."/>
            <person name="Henrissat B."/>
            <person name="Grigoriev I.V."/>
            <person name="Corradi N."/>
            <person name="Roux C."/>
            <person name="Martin F.M."/>
        </authorList>
    </citation>
    <scope>NUCLEOTIDE SEQUENCE [LARGE SCALE GENOMIC DNA]</scope>
    <source>
        <strain evidence="2 3">DAOM 194757</strain>
    </source>
</reference>
<proteinExistence type="predicted"/>
<keyword evidence="3" id="KW-1185">Reference proteome</keyword>
<sequence length="70" mass="8602">MKFSFYIVTLFYFILFSVLVYVSSRNFEFYTSFLWFNLFCRPVIIRIYRLKFNLCFFSIFSSTFCGFLIS</sequence>
<gene>
    <name evidence="2" type="ORF">C2G38_2095751</name>
</gene>
<evidence type="ECO:0000313" key="2">
    <source>
        <dbReference type="EMBL" id="RIB14476.1"/>
    </source>
</evidence>
<comment type="caution">
    <text evidence="2">The sequence shown here is derived from an EMBL/GenBank/DDBJ whole genome shotgun (WGS) entry which is preliminary data.</text>
</comment>
<dbReference type="EMBL" id="QKWP01000828">
    <property type="protein sequence ID" value="RIB14476.1"/>
    <property type="molecule type" value="Genomic_DNA"/>
</dbReference>
<organism evidence="2 3">
    <name type="scientific">Gigaspora rosea</name>
    <dbReference type="NCBI Taxonomy" id="44941"/>
    <lineage>
        <taxon>Eukaryota</taxon>
        <taxon>Fungi</taxon>
        <taxon>Fungi incertae sedis</taxon>
        <taxon>Mucoromycota</taxon>
        <taxon>Glomeromycotina</taxon>
        <taxon>Glomeromycetes</taxon>
        <taxon>Diversisporales</taxon>
        <taxon>Gigasporaceae</taxon>
        <taxon>Gigaspora</taxon>
    </lineage>
</organism>
<evidence type="ECO:0000256" key="1">
    <source>
        <dbReference type="SAM" id="Phobius"/>
    </source>
</evidence>
<keyword evidence="1" id="KW-1133">Transmembrane helix</keyword>
<feature type="transmembrane region" description="Helical" evidence="1">
    <location>
        <begin position="52"/>
        <end position="69"/>
    </location>
</feature>
<dbReference type="AlphaFoldDB" id="A0A397V594"/>
<protein>
    <submittedName>
        <fullName evidence="2">Uncharacterized protein</fullName>
    </submittedName>
</protein>
<name>A0A397V594_9GLOM</name>
<accession>A0A397V594</accession>